<sequence>MECDLSDTDVISDMDCDLPDLDGPQVVSQPTRQIHCLSDSSDSDADEVNCKTAYIPLKERVLNCQNSNKSNKYQEFSDASDVEIVDYKASHDLTRSPVHVAISDDSNDSCVLRCYSPCSDNDLEHQPLSSLISKAPCTTTGPSVLTNKNVSHHVQGAEPGIQISGYSQLSESKTLLSTIPSMQNSRKRTADEIIERKRQAQMKRDEKEKQKFERQKSKDEKQAEKERAALIRNAERSRKKQYGLLKDCLSFMKIILDTHLVNDLGLGASIFKSCESLGVQCVAEPQTIPFTITWQRTVTECDVTEGKVDTWTRQTVEDNVLTLIPTSDFVHFVKSFKQLQMGEDQGQTTLKQYIKTIQQHYQGKHLTAVVLGMEKYFRDQKTAIQRKHKEVVRSMDQREPSRPKKTKTGETTSVVSRMEVEEAVIETQLQTGTMVHMMESNEEFAQMVKTFTKAVAEKPAKKDRLENVFSFHEDGTTGVRVDKSGHGLLKVWKQQLLQFKNISPDIADAVLAEYPSPWLLYKALMECTDETTASRLLENIVVRRGTGVLRTTRRIGKEMSRRIYLFLTSRNPDVIIK</sequence>
<dbReference type="FunFam" id="1.10.150.670:FF:000002">
    <property type="entry name" value="Crossover junction endonuclease EME1"/>
    <property type="match status" value="1"/>
</dbReference>
<evidence type="ECO:0000256" key="12">
    <source>
        <dbReference type="ARBA" id="ARBA00023242"/>
    </source>
</evidence>
<evidence type="ECO:0000256" key="5">
    <source>
        <dbReference type="ARBA" id="ARBA00022723"/>
    </source>
</evidence>
<dbReference type="GO" id="GO:0008821">
    <property type="term" value="F:crossover junction DNA endonuclease activity"/>
    <property type="evidence" value="ECO:0007669"/>
    <property type="project" value="TreeGrafter"/>
</dbReference>
<keyword evidence="17" id="KW-1185">Reference proteome</keyword>
<evidence type="ECO:0000256" key="1">
    <source>
        <dbReference type="ARBA" id="ARBA00001946"/>
    </source>
</evidence>
<keyword evidence="6 16" id="KW-0255">Endonuclease</keyword>
<comment type="similarity">
    <text evidence="3">Belongs to the EME1/MMS4 family.</text>
</comment>
<evidence type="ECO:0000259" key="15">
    <source>
        <dbReference type="Pfam" id="PF02732"/>
    </source>
</evidence>
<keyword evidence="11" id="KW-0234">DNA repair</keyword>
<evidence type="ECO:0000256" key="14">
    <source>
        <dbReference type="SAM" id="MobiDB-lite"/>
    </source>
</evidence>
<comment type="caution">
    <text evidence="16">The sequence shown here is derived from an EMBL/GenBank/DDBJ whole genome shotgun (WGS) entry which is preliminary data.</text>
</comment>
<dbReference type="Pfam" id="PF02732">
    <property type="entry name" value="ERCC4"/>
    <property type="match status" value="1"/>
</dbReference>
<dbReference type="GO" id="GO:0006302">
    <property type="term" value="P:double-strand break repair"/>
    <property type="evidence" value="ECO:0007669"/>
    <property type="project" value="TreeGrafter"/>
</dbReference>
<keyword evidence="8" id="KW-0378">Hydrolase</keyword>
<keyword evidence="5" id="KW-0479">Metal-binding</keyword>
<evidence type="ECO:0000256" key="3">
    <source>
        <dbReference type="ARBA" id="ARBA00005313"/>
    </source>
</evidence>
<dbReference type="STRING" id="6573.A0A210QH80"/>
<evidence type="ECO:0000256" key="13">
    <source>
        <dbReference type="ARBA" id="ARBA00023254"/>
    </source>
</evidence>
<dbReference type="PANTHER" id="PTHR21077">
    <property type="entry name" value="EME1 PROTEIN"/>
    <property type="match status" value="1"/>
</dbReference>
<proteinExistence type="inferred from homology"/>
<dbReference type="OrthoDB" id="343092at2759"/>
<keyword evidence="9" id="KW-0460">Magnesium</keyword>
<dbReference type="InterPro" id="IPR043087">
    <property type="entry name" value="Eme1_nucdom_sub2"/>
</dbReference>
<keyword evidence="4" id="KW-0540">Nuclease</keyword>
<comment type="subcellular location">
    <subcellularLocation>
        <location evidence="2">Nucleus</location>
    </subcellularLocation>
</comment>
<evidence type="ECO:0000256" key="11">
    <source>
        <dbReference type="ARBA" id="ARBA00023204"/>
    </source>
</evidence>
<evidence type="ECO:0000256" key="9">
    <source>
        <dbReference type="ARBA" id="ARBA00022842"/>
    </source>
</evidence>
<dbReference type="GO" id="GO:0046872">
    <property type="term" value="F:metal ion binding"/>
    <property type="evidence" value="ECO:0007669"/>
    <property type="project" value="UniProtKB-KW"/>
</dbReference>
<evidence type="ECO:0000313" key="16">
    <source>
        <dbReference type="EMBL" id="OWF47981.1"/>
    </source>
</evidence>
<gene>
    <name evidence="16" type="ORF">KP79_PYT05436</name>
</gene>
<feature type="compositionally biased region" description="Basic and acidic residues" evidence="14">
    <location>
        <begin position="391"/>
        <end position="402"/>
    </location>
</feature>
<dbReference type="InterPro" id="IPR043086">
    <property type="entry name" value="EME1_nucdom_sub1"/>
</dbReference>
<feature type="region of interest" description="Disordered" evidence="14">
    <location>
        <begin position="198"/>
        <end position="225"/>
    </location>
</feature>
<dbReference type="Gene3D" id="3.40.1620.30">
    <property type="entry name" value="ERCC4, Mus81-Eme1 complex, nuclease domain, subdomain 1"/>
    <property type="match status" value="1"/>
</dbReference>
<dbReference type="GO" id="GO:0031573">
    <property type="term" value="P:mitotic intra-S DNA damage checkpoint signaling"/>
    <property type="evidence" value="ECO:0007669"/>
    <property type="project" value="TreeGrafter"/>
</dbReference>
<comment type="cofactor">
    <cofactor evidence="1">
        <name>Mg(2+)</name>
        <dbReference type="ChEBI" id="CHEBI:18420"/>
    </cofactor>
</comment>
<dbReference type="GO" id="GO:0048476">
    <property type="term" value="C:Holliday junction resolvase complex"/>
    <property type="evidence" value="ECO:0007669"/>
    <property type="project" value="InterPro"/>
</dbReference>
<evidence type="ECO:0000256" key="2">
    <source>
        <dbReference type="ARBA" id="ARBA00004123"/>
    </source>
</evidence>
<dbReference type="InterPro" id="IPR006166">
    <property type="entry name" value="ERCC4_domain"/>
</dbReference>
<keyword evidence="12" id="KW-0539">Nucleus</keyword>
<dbReference type="EMBL" id="NEDP02003741">
    <property type="protein sequence ID" value="OWF47981.1"/>
    <property type="molecule type" value="Genomic_DNA"/>
</dbReference>
<feature type="domain" description="ERCC4" evidence="15">
    <location>
        <begin position="262"/>
        <end position="451"/>
    </location>
</feature>
<protein>
    <submittedName>
        <fullName evidence="16">Crossover junction endonuclease EME1</fullName>
    </submittedName>
</protein>
<dbReference type="GO" id="GO:0031297">
    <property type="term" value="P:replication fork processing"/>
    <property type="evidence" value="ECO:0007669"/>
    <property type="project" value="TreeGrafter"/>
</dbReference>
<dbReference type="InterPro" id="IPR042530">
    <property type="entry name" value="EME1/EME2_C"/>
</dbReference>
<dbReference type="Pfam" id="PF21292">
    <property type="entry name" value="EME1-MUS81_C"/>
    <property type="match status" value="1"/>
</dbReference>
<dbReference type="InterPro" id="IPR033310">
    <property type="entry name" value="Mms4/EME1/EME2"/>
</dbReference>
<dbReference type="Gene3D" id="1.10.150.670">
    <property type="entry name" value="Crossover junction endonuclease EME1, DNA-binding domain"/>
    <property type="match status" value="1"/>
</dbReference>
<organism evidence="16 17">
    <name type="scientific">Mizuhopecten yessoensis</name>
    <name type="common">Japanese scallop</name>
    <name type="synonym">Patinopecten yessoensis</name>
    <dbReference type="NCBI Taxonomy" id="6573"/>
    <lineage>
        <taxon>Eukaryota</taxon>
        <taxon>Metazoa</taxon>
        <taxon>Spiralia</taxon>
        <taxon>Lophotrochozoa</taxon>
        <taxon>Mollusca</taxon>
        <taxon>Bivalvia</taxon>
        <taxon>Autobranchia</taxon>
        <taxon>Pteriomorphia</taxon>
        <taxon>Pectinida</taxon>
        <taxon>Pectinoidea</taxon>
        <taxon>Pectinidae</taxon>
        <taxon>Mizuhopecten</taxon>
    </lineage>
</organism>
<dbReference type="GO" id="GO:0000712">
    <property type="term" value="P:resolution of meiotic recombination intermediates"/>
    <property type="evidence" value="ECO:0007669"/>
    <property type="project" value="TreeGrafter"/>
</dbReference>
<evidence type="ECO:0000256" key="4">
    <source>
        <dbReference type="ARBA" id="ARBA00022722"/>
    </source>
</evidence>
<keyword evidence="7" id="KW-0227">DNA damage</keyword>
<dbReference type="PANTHER" id="PTHR21077:SF5">
    <property type="entry name" value="CROSSOVER JUNCTION ENDONUCLEASE MMS4"/>
    <property type="match status" value="1"/>
</dbReference>
<reference evidence="16 17" key="1">
    <citation type="journal article" date="2017" name="Nat. Ecol. Evol.">
        <title>Scallop genome provides insights into evolution of bilaterian karyotype and development.</title>
        <authorList>
            <person name="Wang S."/>
            <person name="Zhang J."/>
            <person name="Jiao W."/>
            <person name="Li J."/>
            <person name="Xun X."/>
            <person name="Sun Y."/>
            <person name="Guo X."/>
            <person name="Huan P."/>
            <person name="Dong B."/>
            <person name="Zhang L."/>
            <person name="Hu X."/>
            <person name="Sun X."/>
            <person name="Wang J."/>
            <person name="Zhao C."/>
            <person name="Wang Y."/>
            <person name="Wang D."/>
            <person name="Huang X."/>
            <person name="Wang R."/>
            <person name="Lv J."/>
            <person name="Li Y."/>
            <person name="Zhang Z."/>
            <person name="Liu B."/>
            <person name="Lu W."/>
            <person name="Hui Y."/>
            <person name="Liang J."/>
            <person name="Zhou Z."/>
            <person name="Hou R."/>
            <person name="Li X."/>
            <person name="Liu Y."/>
            <person name="Li H."/>
            <person name="Ning X."/>
            <person name="Lin Y."/>
            <person name="Zhao L."/>
            <person name="Xing Q."/>
            <person name="Dou J."/>
            <person name="Li Y."/>
            <person name="Mao J."/>
            <person name="Guo H."/>
            <person name="Dou H."/>
            <person name="Li T."/>
            <person name="Mu C."/>
            <person name="Jiang W."/>
            <person name="Fu Q."/>
            <person name="Fu X."/>
            <person name="Miao Y."/>
            <person name="Liu J."/>
            <person name="Yu Q."/>
            <person name="Li R."/>
            <person name="Liao H."/>
            <person name="Li X."/>
            <person name="Kong Y."/>
            <person name="Jiang Z."/>
            <person name="Chourrout D."/>
            <person name="Li R."/>
            <person name="Bao Z."/>
        </authorList>
    </citation>
    <scope>NUCLEOTIDE SEQUENCE [LARGE SCALE GENOMIC DNA]</scope>
    <source>
        <strain evidence="16 17">PY_sf001</strain>
    </source>
</reference>
<evidence type="ECO:0000313" key="17">
    <source>
        <dbReference type="Proteomes" id="UP000242188"/>
    </source>
</evidence>
<evidence type="ECO:0000256" key="10">
    <source>
        <dbReference type="ARBA" id="ARBA00023172"/>
    </source>
</evidence>
<feature type="region of interest" description="Disordered" evidence="14">
    <location>
        <begin position="389"/>
        <end position="413"/>
    </location>
</feature>
<name>A0A210QH80_MIZYE</name>
<evidence type="ECO:0000256" key="6">
    <source>
        <dbReference type="ARBA" id="ARBA00022759"/>
    </source>
</evidence>
<keyword evidence="10" id="KW-0233">DNA recombination</keyword>
<dbReference type="GO" id="GO:0005634">
    <property type="term" value="C:nucleus"/>
    <property type="evidence" value="ECO:0007669"/>
    <property type="project" value="UniProtKB-SubCell"/>
</dbReference>
<evidence type="ECO:0000256" key="7">
    <source>
        <dbReference type="ARBA" id="ARBA00022763"/>
    </source>
</evidence>
<dbReference type="AlphaFoldDB" id="A0A210QH80"/>
<accession>A0A210QH80</accession>
<dbReference type="Gene3D" id="4.10.800.30">
    <property type="entry name" value="ERCC4, Mus81-Eme1 complex, nuclease domain, subdomain 2"/>
    <property type="match status" value="2"/>
</dbReference>
<dbReference type="Proteomes" id="UP000242188">
    <property type="component" value="Unassembled WGS sequence"/>
</dbReference>
<keyword evidence="13" id="KW-0469">Meiosis</keyword>
<dbReference type="GO" id="GO:0003677">
    <property type="term" value="F:DNA binding"/>
    <property type="evidence" value="ECO:0007669"/>
    <property type="project" value="InterPro"/>
</dbReference>
<evidence type="ECO:0000256" key="8">
    <source>
        <dbReference type="ARBA" id="ARBA00022801"/>
    </source>
</evidence>